<reference evidence="3" key="1">
    <citation type="journal article" date="2021" name="PeerJ">
        <title>Extensive microbial diversity within the chicken gut microbiome revealed by metagenomics and culture.</title>
        <authorList>
            <person name="Gilroy R."/>
            <person name="Ravi A."/>
            <person name="Getino M."/>
            <person name="Pursley I."/>
            <person name="Horton D.L."/>
            <person name="Alikhan N.F."/>
            <person name="Baker D."/>
            <person name="Gharbi K."/>
            <person name="Hall N."/>
            <person name="Watson M."/>
            <person name="Adriaenssens E.M."/>
            <person name="Foster-Nyarko E."/>
            <person name="Jarju S."/>
            <person name="Secka A."/>
            <person name="Antonio M."/>
            <person name="Oren A."/>
            <person name="Chaudhuri R.R."/>
            <person name="La Ragione R."/>
            <person name="Hildebrand F."/>
            <person name="Pallen M.J."/>
        </authorList>
    </citation>
    <scope>NUCLEOTIDE SEQUENCE</scope>
    <source>
        <strain evidence="3">ChiHjej8B7-3636</strain>
    </source>
</reference>
<keyword evidence="2" id="KW-0472">Membrane</keyword>
<protein>
    <submittedName>
        <fullName evidence="3">Uncharacterized protein</fullName>
    </submittedName>
</protein>
<evidence type="ECO:0000256" key="2">
    <source>
        <dbReference type="SAM" id="Phobius"/>
    </source>
</evidence>
<keyword evidence="1" id="KW-0175">Coiled coil</keyword>
<evidence type="ECO:0000313" key="3">
    <source>
        <dbReference type="EMBL" id="HJA05348.1"/>
    </source>
</evidence>
<organism evidence="3 4">
    <name type="scientific">Candidatus Microbacterium stercoravium</name>
    <dbReference type="NCBI Taxonomy" id="2838697"/>
    <lineage>
        <taxon>Bacteria</taxon>
        <taxon>Bacillati</taxon>
        <taxon>Actinomycetota</taxon>
        <taxon>Actinomycetes</taxon>
        <taxon>Micrococcales</taxon>
        <taxon>Microbacteriaceae</taxon>
        <taxon>Microbacterium</taxon>
    </lineage>
</organism>
<feature type="coiled-coil region" evidence="1">
    <location>
        <begin position="126"/>
        <end position="174"/>
    </location>
</feature>
<dbReference type="EMBL" id="DXAM01000147">
    <property type="protein sequence ID" value="HJA05348.1"/>
    <property type="molecule type" value="Genomic_DNA"/>
</dbReference>
<keyword evidence="2" id="KW-1133">Transmembrane helix</keyword>
<feature type="transmembrane region" description="Helical" evidence="2">
    <location>
        <begin position="12"/>
        <end position="33"/>
    </location>
</feature>
<sequence length="380" mass="40914">MPRAPRKWIPWTIVAAVVVVAVVLALIFVPPVLERRSAQERYTAAVEQRNAAATAYEEHGADAADALSAAEDVLEVADAVATGEAEPYLDAELFSAAVATADEVREISVPDAADPITVEAESYETADEYRAAADALEHEADALRADADALAEAASVLEEKAPELEQTVAELRATIPERADEIEADNISSEARVRIDLHYAADLAATSDEYVEYYIGEYASAAKAVEESQAAELAEKDQGDGLAETRLEIEGFVRSIVGDARVDFDWAPIVNGLGEGVSAGGYVEWHYLDGGYATMQLSNSVAAYWPDPRFEGLVAHESGHVITSQCQDMLNDTFDGDAELMATAWAIGMGFDDPWGNGVDFYFDGVPPDQELIEVTKSCR</sequence>
<dbReference type="AlphaFoldDB" id="A0A9D2H6A5"/>
<proteinExistence type="predicted"/>
<gene>
    <name evidence="3" type="ORF">H9800_10870</name>
</gene>
<comment type="caution">
    <text evidence="3">The sequence shown here is derived from an EMBL/GenBank/DDBJ whole genome shotgun (WGS) entry which is preliminary data.</text>
</comment>
<reference evidence="3" key="2">
    <citation type="submission" date="2021-04" db="EMBL/GenBank/DDBJ databases">
        <authorList>
            <person name="Gilroy R."/>
        </authorList>
    </citation>
    <scope>NUCLEOTIDE SEQUENCE</scope>
    <source>
        <strain evidence="3">ChiHjej8B7-3636</strain>
    </source>
</reference>
<evidence type="ECO:0000313" key="4">
    <source>
        <dbReference type="Proteomes" id="UP000824220"/>
    </source>
</evidence>
<name>A0A9D2H6A5_9MICO</name>
<accession>A0A9D2H6A5</accession>
<keyword evidence="2" id="KW-0812">Transmembrane</keyword>
<evidence type="ECO:0000256" key="1">
    <source>
        <dbReference type="SAM" id="Coils"/>
    </source>
</evidence>
<dbReference type="Proteomes" id="UP000824220">
    <property type="component" value="Unassembled WGS sequence"/>
</dbReference>